<evidence type="ECO:0000256" key="2">
    <source>
        <dbReference type="PROSITE-ProRule" id="PRU00703"/>
    </source>
</evidence>
<dbReference type="SMART" id="SM00116">
    <property type="entry name" value="CBS"/>
    <property type="match status" value="2"/>
</dbReference>
<gene>
    <name evidence="6" type="ORF">GRI55_03365</name>
    <name evidence="5" type="ORF">QOZ97_001983</name>
</gene>
<dbReference type="EMBL" id="WTYG01000001">
    <property type="protein sequence ID" value="MXP34806.1"/>
    <property type="molecule type" value="Genomic_DNA"/>
</dbReference>
<evidence type="ECO:0000256" key="1">
    <source>
        <dbReference type="ARBA" id="ARBA00023122"/>
    </source>
</evidence>
<keyword evidence="3" id="KW-1133">Transmembrane helix</keyword>
<dbReference type="RefSeq" id="WP_160766194.1">
    <property type="nucleotide sequence ID" value="NZ_JAUSWK010000002.1"/>
</dbReference>
<dbReference type="InterPro" id="IPR046342">
    <property type="entry name" value="CBS_dom_sf"/>
</dbReference>
<protein>
    <submittedName>
        <fullName evidence="6">CBS domain-containing protein</fullName>
    </submittedName>
</protein>
<dbReference type="InterPro" id="IPR051257">
    <property type="entry name" value="Diverse_CBS-Domain"/>
</dbReference>
<keyword evidence="3" id="KW-0812">Transmembrane</keyword>
<dbReference type="SUPFAM" id="SSF54631">
    <property type="entry name" value="CBS-domain pair"/>
    <property type="match status" value="1"/>
</dbReference>
<name>A0A6I4U8S1_9SPHN</name>
<comment type="caution">
    <text evidence="6">The sequence shown here is derived from an EMBL/GenBank/DDBJ whole genome shotgun (WGS) entry which is preliminary data.</text>
</comment>
<dbReference type="PANTHER" id="PTHR43080:SF2">
    <property type="entry name" value="CBS DOMAIN-CONTAINING PROTEIN"/>
    <property type="match status" value="1"/>
</dbReference>
<dbReference type="Pfam" id="PF00571">
    <property type="entry name" value="CBS"/>
    <property type="match status" value="2"/>
</dbReference>
<organism evidence="6 7">
    <name type="scientific">Qipengyuania citrea</name>
    <dbReference type="NCBI Taxonomy" id="225971"/>
    <lineage>
        <taxon>Bacteria</taxon>
        <taxon>Pseudomonadati</taxon>
        <taxon>Pseudomonadota</taxon>
        <taxon>Alphaproteobacteria</taxon>
        <taxon>Sphingomonadales</taxon>
        <taxon>Erythrobacteraceae</taxon>
        <taxon>Qipengyuania</taxon>
    </lineage>
</organism>
<dbReference type="AlphaFoldDB" id="A0A6I4U8S1"/>
<dbReference type="PROSITE" id="PS51371">
    <property type="entry name" value="CBS"/>
    <property type="match status" value="2"/>
</dbReference>
<evidence type="ECO:0000256" key="3">
    <source>
        <dbReference type="SAM" id="Phobius"/>
    </source>
</evidence>
<accession>A0A6I4U8S1</accession>
<dbReference type="EMBL" id="JAUSWK010000002">
    <property type="protein sequence ID" value="MDQ0566450.1"/>
    <property type="molecule type" value="Genomic_DNA"/>
</dbReference>
<dbReference type="Proteomes" id="UP000439914">
    <property type="component" value="Unassembled WGS sequence"/>
</dbReference>
<dbReference type="GeneID" id="93686815"/>
<keyword evidence="8" id="KW-1185">Reference proteome</keyword>
<evidence type="ECO:0000313" key="8">
    <source>
        <dbReference type="Proteomes" id="UP001238601"/>
    </source>
</evidence>
<dbReference type="Proteomes" id="UP001238601">
    <property type="component" value="Unassembled WGS sequence"/>
</dbReference>
<dbReference type="Gene3D" id="3.10.580.10">
    <property type="entry name" value="CBS-domain"/>
    <property type="match status" value="1"/>
</dbReference>
<evidence type="ECO:0000313" key="7">
    <source>
        <dbReference type="Proteomes" id="UP000439914"/>
    </source>
</evidence>
<feature type="transmembrane region" description="Helical" evidence="3">
    <location>
        <begin position="149"/>
        <end position="170"/>
    </location>
</feature>
<dbReference type="PANTHER" id="PTHR43080">
    <property type="entry name" value="CBS DOMAIN-CONTAINING PROTEIN CBSX3, MITOCHONDRIAL"/>
    <property type="match status" value="1"/>
</dbReference>
<keyword evidence="3" id="KW-0472">Membrane</keyword>
<feature type="domain" description="CBS" evidence="4">
    <location>
        <begin position="4"/>
        <end position="71"/>
    </location>
</feature>
<sequence length="171" mass="19265">MRIMDRPEFDQKGEVLTMAPDVLVRDAAIAMSERNYGAVVVVSPENKPVGIVTERDFLRRLLACSLDPATTPLSEVMTKDLKLARPEDDLLAWLRQMSNDRFRHVPVVDHDGHIVTMMSQGDFVSYTWPELLSRLREQAKATMELSPSIFFAIAGILLFLMGVMLTVLMVS</sequence>
<reference evidence="5 8" key="2">
    <citation type="submission" date="2023-07" db="EMBL/GenBank/DDBJ databases">
        <title>Genomic Encyclopedia of Type Strains, Phase IV (KMG-IV): sequencing the most valuable type-strain genomes for metagenomic binning, comparative biology and taxonomic classification.</title>
        <authorList>
            <person name="Goeker M."/>
        </authorList>
    </citation>
    <scope>NUCLEOTIDE SEQUENCE [LARGE SCALE GENOMIC DNA]</scope>
    <source>
        <strain evidence="5 8">DSM 14432</strain>
    </source>
</reference>
<reference evidence="6 7" key="1">
    <citation type="submission" date="2019-12" db="EMBL/GenBank/DDBJ databases">
        <title>Genomic-based taxomic classification of the family Erythrobacteraceae.</title>
        <authorList>
            <person name="Xu L."/>
        </authorList>
    </citation>
    <scope>NUCLEOTIDE SEQUENCE [LARGE SCALE GENOMIC DNA]</scope>
    <source>
        <strain evidence="6 7">CGMCC 1.8703</strain>
    </source>
</reference>
<proteinExistence type="predicted"/>
<keyword evidence="1 2" id="KW-0129">CBS domain</keyword>
<feature type="domain" description="CBS" evidence="4">
    <location>
        <begin position="77"/>
        <end position="133"/>
    </location>
</feature>
<evidence type="ECO:0000313" key="6">
    <source>
        <dbReference type="EMBL" id="MXP34806.1"/>
    </source>
</evidence>
<evidence type="ECO:0000313" key="5">
    <source>
        <dbReference type="EMBL" id="MDQ0566450.1"/>
    </source>
</evidence>
<evidence type="ECO:0000259" key="4">
    <source>
        <dbReference type="PROSITE" id="PS51371"/>
    </source>
</evidence>
<dbReference type="InterPro" id="IPR000644">
    <property type="entry name" value="CBS_dom"/>
</dbReference>